<evidence type="ECO:0000313" key="4">
    <source>
        <dbReference type="Proteomes" id="UP000541810"/>
    </source>
</evidence>
<dbReference type="Proteomes" id="UP000541810">
    <property type="component" value="Unassembled WGS sequence"/>
</dbReference>
<dbReference type="RefSeq" id="WP_184678059.1">
    <property type="nucleotide sequence ID" value="NZ_JACHGY010000001.1"/>
</dbReference>
<evidence type="ECO:0000313" key="3">
    <source>
        <dbReference type="EMBL" id="MBB6430551.1"/>
    </source>
</evidence>
<dbReference type="AlphaFoldDB" id="A0A7X0H9E5"/>
<dbReference type="InterPro" id="IPR013424">
    <property type="entry name" value="Ice-binding_C"/>
</dbReference>
<accession>A0A7X0H9E5</accession>
<evidence type="ECO:0000256" key="1">
    <source>
        <dbReference type="SAM" id="SignalP"/>
    </source>
</evidence>
<protein>
    <recommendedName>
        <fullName evidence="2">Ice-binding protein C-terminal domain-containing protein</fullName>
    </recommendedName>
</protein>
<name>A0A7X0H9E5_9BACT</name>
<feature type="domain" description="Ice-binding protein C-terminal" evidence="2">
    <location>
        <begin position="224"/>
        <end position="247"/>
    </location>
</feature>
<sequence length="255" mass="26632">MRHTSKLLPIAVAAVLPHLTAPSASAAITLTNDSREIMVTGSISETGGGSGFFISESPLADGADFNQMLDQDLNAAIGDGIVIGRAAQNSLIQIDPGGFAIRGLLSSSAVVNDPSQGRSSMTGGDAEGESRFDVTLQLDQATEVSIIGRWETDGLTDTDDILFEAFGLTVNPANLFAGNQDTFMFDTVVGPGSYNIFGLTQNRASSDPDINFGELEFSVVGQVVPEPGSLMLISAGGILIGLRGRRRSHVSAEIE</sequence>
<proteinExistence type="predicted"/>
<dbReference type="EMBL" id="JACHGY010000001">
    <property type="protein sequence ID" value="MBB6430551.1"/>
    <property type="molecule type" value="Genomic_DNA"/>
</dbReference>
<feature type="signal peptide" evidence="1">
    <location>
        <begin position="1"/>
        <end position="26"/>
    </location>
</feature>
<reference evidence="3 4" key="1">
    <citation type="submission" date="2020-08" db="EMBL/GenBank/DDBJ databases">
        <title>Genomic Encyclopedia of Type Strains, Phase IV (KMG-IV): sequencing the most valuable type-strain genomes for metagenomic binning, comparative biology and taxonomic classification.</title>
        <authorList>
            <person name="Goeker M."/>
        </authorList>
    </citation>
    <scope>NUCLEOTIDE SEQUENCE [LARGE SCALE GENOMIC DNA]</scope>
    <source>
        <strain evidence="3 4">DSM 103725</strain>
    </source>
</reference>
<organism evidence="3 4">
    <name type="scientific">Algisphaera agarilytica</name>
    <dbReference type="NCBI Taxonomy" id="1385975"/>
    <lineage>
        <taxon>Bacteria</taxon>
        <taxon>Pseudomonadati</taxon>
        <taxon>Planctomycetota</taxon>
        <taxon>Phycisphaerae</taxon>
        <taxon>Phycisphaerales</taxon>
        <taxon>Phycisphaeraceae</taxon>
        <taxon>Algisphaera</taxon>
    </lineage>
</organism>
<keyword evidence="1" id="KW-0732">Signal</keyword>
<dbReference type="NCBIfam" id="TIGR02595">
    <property type="entry name" value="PEP_CTERM"/>
    <property type="match status" value="1"/>
</dbReference>
<gene>
    <name evidence="3" type="ORF">HNQ40_002357</name>
</gene>
<comment type="caution">
    <text evidence="3">The sequence shown here is derived from an EMBL/GenBank/DDBJ whole genome shotgun (WGS) entry which is preliminary data.</text>
</comment>
<dbReference type="Pfam" id="PF07589">
    <property type="entry name" value="PEP-CTERM"/>
    <property type="match status" value="1"/>
</dbReference>
<evidence type="ECO:0000259" key="2">
    <source>
        <dbReference type="Pfam" id="PF07589"/>
    </source>
</evidence>
<feature type="chain" id="PRO_5030660299" description="Ice-binding protein C-terminal domain-containing protein" evidence="1">
    <location>
        <begin position="27"/>
        <end position="255"/>
    </location>
</feature>
<keyword evidence="4" id="KW-1185">Reference proteome</keyword>